<evidence type="ECO:0000256" key="3">
    <source>
        <dbReference type="ARBA" id="ARBA00023125"/>
    </source>
</evidence>
<dbReference type="CDD" id="cd00796">
    <property type="entry name" value="INT_Rci_Hp1_C"/>
    <property type="match status" value="1"/>
</dbReference>
<dbReference type="InterPro" id="IPR010998">
    <property type="entry name" value="Integrase_recombinase_N"/>
</dbReference>
<dbReference type="PROSITE" id="PS51898">
    <property type="entry name" value="TYR_RECOMBINASE"/>
    <property type="match status" value="1"/>
</dbReference>
<keyword evidence="7" id="KW-1185">Reference proteome</keyword>
<dbReference type="GO" id="GO:0015074">
    <property type="term" value="P:DNA integration"/>
    <property type="evidence" value="ECO:0007669"/>
    <property type="project" value="UniProtKB-KW"/>
</dbReference>
<dbReference type="EMBL" id="AP018907">
    <property type="protein sequence ID" value="BBF92146.1"/>
    <property type="molecule type" value="Genomic_DNA"/>
</dbReference>
<dbReference type="Gene3D" id="1.10.443.10">
    <property type="entry name" value="Intergrase catalytic core"/>
    <property type="match status" value="1"/>
</dbReference>
<dbReference type="SUPFAM" id="SSF56349">
    <property type="entry name" value="DNA breaking-rejoining enzymes"/>
    <property type="match status" value="1"/>
</dbReference>
<reference evidence="6 7" key="1">
    <citation type="submission" date="2018-08" db="EMBL/GenBank/DDBJ databases">
        <title>Complete genome sequencing of Blastochloris tepida GI.</title>
        <authorList>
            <person name="Tsukatani Y."/>
            <person name="Mori H."/>
        </authorList>
    </citation>
    <scope>NUCLEOTIDE SEQUENCE [LARGE SCALE GENOMIC DNA]</scope>
    <source>
        <strain evidence="6 7">GI</strain>
    </source>
</reference>
<dbReference type="InterPro" id="IPR011010">
    <property type="entry name" value="DNA_brk_join_enz"/>
</dbReference>
<protein>
    <recommendedName>
        <fullName evidence="5">Tyr recombinase domain-containing protein</fullName>
    </recommendedName>
</protein>
<keyword evidence="4" id="KW-0233">DNA recombination</keyword>
<dbReference type="OrthoDB" id="9785687at2"/>
<sequence>MPRRRSALSSRTARLALPRSDAPEWEVIGPGIRLGYRRGRGTRGHGGSWLAATRRPSGTRVQTRLGLADDVTTADGEAVLDHEQAKEKARVWAKAVIAGPKTDPGAGLTVDAILDRYFAAREAEGMKSVADARARAGAHIRPALGSILAADLTAEGLRQWRDGLVKAPKRVRTRRFATKQATRAVDLKDPEVLRQRRDTANRTLTVLKAALNWARTGQLVHDDSAWRLVKPFRGTTAARVRFLDTAEQGRLLAAAEGRLRDLIAAALVTGARFGELARLKVRDFDAANGSVFVAESKSGKPRHIPLPAGGARLFADLTKDKSPDAFLLTQATGEPWKPASYQRGFRDALEKAGLDSITLHELRHTYASTMVRGGAPLMVVAHALGHADTRMVEKHYAHLAPSYVAETIRRFAPDVALGPAA</sequence>
<dbReference type="Gene3D" id="1.10.150.130">
    <property type="match status" value="1"/>
</dbReference>
<dbReference type="GO" id="GO:0006310">
    <property type="term" value="P:DNA recombination"/>
    <property type="evidence" value="ECO:0007669"/>
    <property type="project" value="UniProtKB-KW"/>
</dbReference>
<organism evidence="6 7">
    <name type="scientific">Blastochloris tepida</name>
    <dbReference type="NCBI Taxonomy" id="2233851"/>
    <lineage>
        <taxon>Bacteria</taxon>
        <taxon>Pseudomonadati</taxon>
        <taxon>Pseudomonadota</taxon>
        <taxon>Alphaproteobacteria</taxon>
        <taxon>Hyphomicrobiales</taxon>
        <taxon>Blastochloridaceae</taxon>
        <taxon>Blastochloris</taxon>
    </lineage>
</organism>
<keyword evidence="2" id="KW-0229">DNA integration</keyword>
<dbReference type="RefSeq" id="WP_126397887.1">
    <property type="nucleotide sequence ID" value="NZ_AP018907.1"/>
</dbReference>
<gene>
    <name evidence="6" type="ORF">BLTE_08310</name>
</gene>
<comment type="similarity">
    <text evidence="1">Belongs to the 'phage' integrase family.</text>
</comment>
<evidence type="ECO:0000256" key="2">
    <source>
        <dbReference type="ARBA" id="ARBA00022908"/>
    </source>
</evidence>
<dbReference type="Proteomes" id="UP000266934">
    <property type="component" value="Chromosome"/>
</dbReference>
<name>A0A348FXW3_9HYPH</name>
<accession>A0A348FXW3</accession>
<evidence type="ECO:0000256" key="1">
    <source>
        <dbReference type="ARBA" id="ARBA00008857"/>
    </source>
</evidence>
<dbReference type="InterPro" id="IPR002104">
    <property type="entry name" value="Integrase_catalytic"/>
</dbReference>
<dbReference type="InterPro" id="IPR050090">
    <property type="entry name" value="Tyrosine_recombinase_XerCD"/>
</dbReference>
<dbReference type="Pfam" id="PF00589">
    <property type="entry name" value="Phage_integrase"/>
    <property type="match status" value="1"/>
</dbReference>
<keyword evidence="3" id="KW-0238">DNA-binding</keyword>
<evidence type="ECO:0000256" key="4">
    <source>
        <dbReference type="ARBA" id="ARBA00023172"/>
    </source>
</evidence>
<proteinExistence type="inferred from homology"/>
<dbReference type="PANTHER" id="PTHR30349">
    <property type="entry name" value="PHAGE INTEGRASE-RELATED"/>
    <property type="match status" value="1"/>
</dbReference>
<feature type="domain" description="Tyr recombinase" evidence="5">
    <location>
        <begin position="238"/>
        <end position="409"/>
    </location>
</feature>
<dbReference type="KEGG" id="blag:BLTE_08310"/>
<dbReference type="GO" id="GO:0003677">
    <property type="term" value="F:DNA binding"/>
    <property type="evidence" value="ECO:0007669"/>
    <property type="project" value="UniProtKB-KW"/>
</dbReference>
<dbReference type="PANTHER" id="PTHR30349:SF41">
    <property type="entry name" value="INTEGRASE_RECOMBINASE PROTEIN MJ0367-RELATED"/>
    <property type="match status" value="1"/>
</dbReference>
<evidence type="ECO:0000313" key="6">
    <source>
        <dbReference type="EMBL" id="BBF92146.1"/>
    </source>
</evidence>
<dbReference type="AlphaFoldDB" id="A0A348FXW3"/>
<evidence type="ECO:0000259" key="5">
    <source>
        <dbReference type="PROSITE" id="PS51898"/>
    </source>
</evidence>
<dbReference type="InterPro" id="IPR013762">
    <property type="entry name" value="Integrase-like_cat_sf"/>
</dbReference>
<evidence type="ECO:0000313" key="7">
    <source>
        <dbReference type="Proteomes" id="UP000266934"/>
    </source>
</evidence>